<accession>A0A1Y2MHD5</accession>
<evidence type="ECO:0008006" key="5">
    <source>
        <dbReference type="Google" id="ProtNLM"/>
    </source>
</evidence>
<evidence type="ECO:0000313" key="4">
    <source>
        <dbReference type="Proteomes" id="UP000193240"/>
    </source>
</evidence>
<dbReference type="Proteomes" id="UP000193240">
    <property type="component" value="Unassembled WGS sequence"/>
</dbReference>
<dbReference type="Pfam" id="PF00012">
    <property type="entry name" value="HSP70"/>
    <property type="match status" value="1"/>
</dbReference>
<sequence length="574" mass="64851">MASEIVIGIDFGTTYSGVSWAVNGGNKTIRVVNDWPNPISTVATSDKVPSKLSFQNWKTKNWGYKVDFKEQSLSWFKLLLDPKNKVGQESDKVLETVKQLAALNKEPEDVAADYLRLIWEYTKEDIRKVRGDDWADIYTTRAVLTVPAIWSPSAKDKTMKIARKAGLPENVSLVSEPEAAALAVLREKTEDGSDLRIGDCFVVCDAGGGTVDLISYKICELNPFQVEECAVGDGGLCGSVYLDQAFEKYIRTIVGESQWKGLRLKSKQKMMHEFEMSVKRSYAGDSQQFSVDLQDVEDNPSVGIDDETITLEPSTLKTIFDHVIGKILRLVEKQIDEVRDRGSDVKAILLVGGFGTNRYMHQQLNVAYKKTGIKVLQTNGGWSSICRGATMWGLEHSEQYPTAKKTVVSRIARHSYGLVVSRTWEIAEGALEKDRRRGTRGEWRADNQMHWMLRKGEKVEEGRILAKTLFQSVQVGFFDTGIQYFSDTLSYCADNSPPLRAEPSVKDLCTVHYGVEKAKLYLESSYKDPTTKEKWRDANFDMYVQLNAATLDFFIEYKDKRVAYTEAKYKEEFS</sequence>
<protein>
    <recommendedName>
        <fullName evidence="5">Actin-like ATPase domain-containing protein</fullName>
    </recommendedName>
</protein>
<dbReference type="PANTHER" id="PTHR14187:SF5">
    <property type="entry name" value="HEAT SHOCK 70 KDA PROTEIN 12A"/>
    <property type="match status" value="1"/>
</dbReference>
<dbReference type="Gene3D" id="3.90.640.10">
    <property type="entry name" value="Actin, Chain A, domain 4"/>
    <property type="match status" value="1"/>
</dbReference>
<dbReference type="AlphaFoldDB" id="A0A1Y2MHD5"/>
<dbReference type="Gene3D" id="3.30.420.40">
    <property type="match status" value="2"/>
</dbReference>
<dbReference type="EMBL" id="KZ107838">
    <property type="protein sequence ID" value="OSS54648.1"/>
    <property type="molecule type" value="Genomic_DNA"/>
</dbReference>
<gene>
    <name evidence="3" type="ORF">B5807_00272</name>
</gene>
<dbReference type="OMA" id="DENHHEW"/>
<dbReference type="InterPro" id="IPR043129">
    <property type="entry name" value="ATPase_NBD"/>
</dbReference>
<dbReference type="InterPro" id="IPR013126">
    <property type="entry name" value="Hsp_70_fam"/>
</dbReference>
<evidence type="ECO:0000256" key="1">
    <source>
        <dbReference type="ARBA" id="ARBA00022741"/>
    </source>
</evidence>
<dbReference type="CDD" id="cd10170">
    <property type="entry name" value="ASKHA_NBD_HSP70"/>
    <property type="match status" value="1"/>
</dbReference>
<keyword evidence="4" id="KW-1185">Reference proteome</keyword>
<proteinExistence type="predicted"/>
<dbReference type="PRINTS" id="PR00301">
    <property type="entry name" value="HEATSHOCK70"/>
</dbReference>
<evidence type="ECO:0000256" key="2">
    <source>
        <dbReference type="ARBA" id="ARBA00022840"/>
    </source>
</evidence>
<organism evidence="3 4">
    <name type="scientific">Epicoccum nigrum</name>
    <name type="common">Soil fungus</name>
    <name type="synonym">Epicoccum purpurascens</name>
    <dbReference type="NCBI Taxonomy" id="105696"/>
    <lineage>
        <taxon>Eukaryota</taxon>
        <taxon>Fungi</taxon>
        <taxon>Dikarya</taxon>
        <taxon>Ascomycota</taxon>
        <taxon>Pezizomycotina</taxon>
        <taxon>Dothideomycetes</taxon>
        <taxon>Pleosporomycetidae</taxon>
        <taxon>Pleosporales</taxon>
        <taxon>Pleosporineae</taxon>
        <taxon>Didymellaceae</taxon>
        <taxon>Epicoccum</taxon>
    </lineage>
</organism>
<dbReference type="STRING" id="105696.A0A1Y2MHD5"/>
<keyword evidence="2" id="KW-0067">ATP-binding</keyword>
<dbReference type="InParanoid" id="A0A1Y2MHD5"/>
<dbReference type="SUPFAM" id="SSF53067">
    <property type="entry name" value="Actin-like ATPase domain"/>
    <property type="match status" value="2"/>
</dbReference>
<evidence type="ECO:0000313" key="3">
    <source>
        <dbReference type="EMBL" id="OSS54648.1"/>
    </source>
</evidence>
<name>A0A1Y2MHD5_EPING</name>
<keyword evidence="1" id="KW-0547">Nucleotide-binding</keyword>
<dbReference type="GO" id="GO:0005524">
    <property type="term" value="F:ATP binding"/>
    <property type="evidence" value="ECO:0007669"/>
    <property type="project" value="UniProtKB-KW"/>
</dbReference>
<dbReference type="GO" id="GO:0140662">
    <property type="term" value="F:ATP-dependent protein folding chaperone"/>
    <property type="evidence" value="ECO:0007669"/>
    <property type="project" value="InterPro"/>
</dbReference>
<dbReference type="PANTHER" id="PTHR14187">
    <property type="entry name" value="ALPHA KINASE/ELONGATION FACTOR 2 KINASE"/>
    <property type="match status" value="1"/>
</dbReference>
<reference evidence="3 4" key="1">
    <citation type="journal article" date="2017" name="Genome Announc.">
        <title>Genome sequence of the saprophytic ascomycete Epicoccum nigrum ICMP 19927 strain isolated from New Zealand.</title>
        <authorList>
            <person name="Fokin M."/>
            <person name="Fleetwood D."/>
            <person name="Weir B.S."/>
            <person name="Villas-Boas S.G."/>
        </authorList>
    </citation>
    <scope>NUCLEOTIDE SEQUENCE [LARGE SCALE GENOMIC DNA]</scope>
    <source>
        <strain evidence="3 4">ICMP 19927</strain>
    </source>
</reference>